<dbReference type="HAMAP" id="MF_00536">
    <property type="entry name" value="PdxA"/>
    <property type="match status" value="1"/>
</dbReference>
<dbReference type="Pfam" id="PF04166">
    <property type="entry name" value="PdxA"/>
    <property type="match status" value="1"/>
</dbReference>
<proteinExistence type="inferred from homology"/>
<dbReference type="GO" id="GO:0051287">
    <property type="term" value="F:NAD binding"/>
    <property type="evidence" value="ECO:0007669"/>
    <property type="project" value="InterPro"/>
</dbReference>
<keyword evidence="6" id="KW-0664">Pyridoxine biosynthesis</keyword>
<keyword evidence="5" id="KW-0520">NAD</keyword>
<evidence type="ECO:0000313" key="7">
    <source>
        <dbReference type="EMBL" id="VAX28582.1"/>
    </source>
</evidence>
<organism evidence="7">
    <name type="scientific">hydrothermal vent metagenome</name>
    <dbReference type="NCBI Taxonomy" id="652676"/>
    <lineage>
        <taxon>unclassified sequences</taxon>
        <taxon>metagenomes</taxon>
        <taxon>ecological metagenomes</taxon>
    </lineage>
</organism>
<evidence type="ECO:0000256" key="2">
    <source>
        <dbReference type="ARBA" id="ARBA00022723"/>
    </source>
</evidence>
<dbReference type="GO" id="GO:0050570">
    <property type="term" value="F:4-hydroxythreonine-4-phosphate dehydrogenase activity"/>
    <property type="evidence" value="ECO:0007669"/>
    <property type="project" value="UniProtKB-EC"/>
</dbReference>
<sequence>MTEPLSKKPGLQKPTIAITMGDPCGIGPEVIAKALCDPGLDEICRFFVIGDLEVMRHQVTRFAPQKRMIAIEKVSEAIFQRDCLNILDIGSDERKAGRARFEVGVLSADAARAALASITLAAKLALRGEIDAITTAPINKEAMKRIGFSFPGHTEFFAEHSHTKQFGMMMAGSGMKIMLASIHLPLADAISGLDAKKLFEIIHLTHHSLKRDFALVHPKIAVAGLNPHAGENGIIGKEEIEHVRPAIKMAQTEGFNVSGPYPADTLFFKLHQGQFDAAVALYHDQALIPIKLLAFGGAVNITAGLPFIRTSVDHGTAFDIAGQGIADPGSLVEALRWAVEMARHRLSGACL</sequence>
<dbReference type="SUPFAM" id="SSF53659">
    <property type="entry name" value="Isocitrate/Isopropylmalate dehydrogenase-like"/>
    <property type="match status" value="1"/>
</dbReference>
<keyword evidence="3" id="KW-0521">NADP</keyword>
<dbReference type="AlphaFoldDB" id="A0A3B1CJY8"/>
<dbReference type="InterPro" id="IPR037510">
    <property type="entry name" value="PdxA"/>
</dbReference>
<dbReference type="EC" id="1.1.1.262" evidence="7"/>
<gene>
    <name evidence="7" type="ORF">MNBD_NITROSPIRAE01-776</name>
</gene>
<reference evidence="7" key="1">
    <citation type="submission" date="2018-06" db="EMBL/GenBank/DDBJ databases">
        <authorList>
            <person name="Zhirakovskaya E."/>
        </authorList>
    </citation>
    <scope>NUCLEOTIDE SEQUENCE</scope>
</reference>
<keyword evidence="1" id="KW-0963">Cytoplasm</keyword>
<evidence type="ECO:0000256" key="4">
    <source>
        <dbReference type="ARBA" id="ARBA00023002"/>
    </source>
</evidence>
<evidence type="ECO:0000256" key="6">
    <source>
        <dbReference type="ARBA" id="ARBA00023096"/>
    </source>
</evidence>
<evidence type="ECO:0000256" key="1">
    <source>
        <dbReference type="ARBA" id="ARBA00022490"/>
    </source>
</evidence>
<evidence type="ECO:0000256" key="3">
    <source>
        <dbReference type="ARBA" id="ARBA00022857"/>
    </source>
</evidence>
<name>A0A3B1CJY8_9ZZZZ</name>
<evidence type="ECO:0000256" key="5">
    <source>
        <dbReference type="ARBA" id="ARBA00023027"/>
    </source>
</evidence>
<protein>
    <submittedName>
        <fullName evidence="7">4-hydroxythreonine-4-phosphate dehydrogenase</fullName>
        <ecNumber evidence="7">1.1.1.262</ecNumber>
    </submittedName>
</protein>
<keyword evidence="4 7" id="KW-0560">Oxidoreductase</keyword>
<dbReference type="GO" id="GO:0046872">
    <property type="term" value="F:metal ion binding"/>
    <property type="evidence" value="ECO:0007669"/>
    <property type="project" value="UniProtKB-KW"/>
</dbReference>
<dbReference type="PANTHER" id="PTHR30004">
    <property type="entry name" value="4-HYDROXYTHREONINE-4-PHOSPHATE DEHYDROGENASE"/>
    <property type="match status" value="1"/>
</dbReference>
<keyword evidence="2" id="KW-0479">Metal-binding</keyword>
<dbReference type="GO" id="GO:0042823">
    <property type="term" value="P:pyridoxal phosphate biosynthetic process"/>
    <property type="evidence" value="ECO:0007669"/>
    <property type="project" value="InterPro"/>
</dbReference>
<accession>A0A3B1CJY8</accession>
<dbReference type="NCBIfam" id="TIGR00557">
    <property type="entry name" value="pdxA"/>
    <property type="match status" value="1"/>
</dbReference>
<dbReference type="Gene3D" id="3.40.718.10">
    <property type="entry name" value="Isopropylmalate Dehydrogenase"/>
    <property type="match status" value="1"/>
</dbReference>
<dbReference type="InterPro" id="IPR005255">
    <property type="entry name" value="PdxA_fam"/>
</dbReference>
<dbReference type="PANTHER" id="PTHR30004:SF6">
    <property type="entry name" value="D-THREONATE 4-PHOSPHATE DEHYDROGENASE"/>
    <property type="match status" value="1"/>
</dbReference>
<dbReference type="EMBL" id="UOGF01000040">
    <property type="protein sequence ID" value="VAX28582.1"/>
    <property type="molecule type" value="Genomic_DNA"/>
</dbReference>
<dbReference type="GO" id="GO:0008615">
    <property type="term" value="P:pyridoxine biosynthetic process"/>
    <property type="evidence" value="ECO:0007669"/>
    <property type="project" value="UniProtKB-KW"/>
</dbReference>